<protein>
    <submittedName>
        <fullName evidence="2">Phospholipase D family protein</fullName>
    </submittedName>
</protein>
<keyword evidence="3" id="KW-1185">Reference proteome</keyword>
<dbReference type="EMBL" id="JADLZT010000004">
    <property type="protein sequence ID" value="MBF6024037.1"/>
    <property type="molecule type" value="Genomic_DNA"/>
</dbReference>
<evidence type="ECO:0000313" key="2">
    <source>
        <dbReference type="EMBL" id="MBF6024037.1"/>
    </source>
</evidence>
<dbReference type="InterPro" id="IPR001736">
    <property type="entry name" value="PLipase_D/transphosphatidylase"/>
</dbReference>
<accession>A0ABS0B8H9</accession>
<feature type="domain" description="PLD phosphodiesterase" evidence="1">
    <location>
        <begin position="173"/>
        <end position="200"/>
    </location>
</feature>
<dbReference type="Pfam" id="PF13091">
    <property type="entry name" value="PLDc_2"/>
    <property type="match status" value="2"/>
</dbReference>
<dbReference type="CDD" id="cd09111">
    <property type="entry name" value="PLDc_ymdC_like_1"/>
    <property type="match status" value="1"/>
</dbReference>
<dbReference type="CDD" id="cd09113">
    <property type="entry name" value="PLDc_ymdC_like_2"/>
    <property type="match status" value="1"/>
</dbReference>
<comment type="caution">
    <text evidence="2">The sequence shown here is derived from an EMBL/GenBank/DDBJ whole genome shotgun (WGS) entry which is preliminary data.</text>
</comment>
<gene>
    <name evidence="2" type="ORF">IU514_08340</name>
</gene>
<dbReference type="PANTHER" id="PTHR21248:SF12">
    <property type="entry name" value="CARDIOLIPIN SYNTHASE C"/>
    <property type="match status" value="1"/>
</dbReference>
<dbReference type="SUPFAM" id="SSF56024">
    <property type="entry name" value="Phospholipase D/nuclease"/>
    <property type="match status" value="2"/>
</dbReference>
<dbReference type="Proteomes" id="UP001429984">
    <property type="component" value="Unassembled WGS sequence"/>
</dbReference>
<sequence length="518" mass="57707">MHRVFHWLAIVLLVLLAIVVGGLLVVNRIAPPATGAPSHALPSQPDQTGIDRELSPLLAAHPGKTGAIFLTDGIDAFAARAISARKAGRSLDLQYYIWHNDLTGRLLASEALDAAERGVRVRILLDDMNAYGLDGHLLAMDAHPNIELRLYNPFRNREGAGRAFELMRRLVSMNHRMHNKAWIADGQVAIIGGRNIGEQYFSADSEVNFRDLDLLLLGPAVQQASTIFDAYWNSAAAVPISMLGSKDPEALRTLLADVHRDARGADARRYLDHVADSQLVRDYYRSALQPHWSDGIQVVADPPVKWTRDNHAEWLVERLTPMISSATSEALVISPYFVPGDDGTARLTALTGRGIHVGIVTNSLAANDVYAVHSGYADYRDRLLREGVNLYELRTNARDRKEPVFIGRRAALHTKAFVVDGARGFVGSFNVDPRSKNLNTEMGVLLDDPVMALQLREEYLRLSHPALSYWVYRNKEGELRWLDRTPPSPVVLDQEPDAGFWRRAFVRFSGWLPIESQL</sequence>
<name>A0ABS0B8H9_9GAMM</name>
<dbReference type="SMART" id="SM00155">
    <property type="entry name" value="PLDc"/>
    <property type="match status" value="2"/>
</dbReference>
<dbReference type="PROSITE" id="PS50035">
    <property type="entry name" value="PLD"/>
    <property type="match status" value="2"/>
</dbReference>
<evidence type="ECO:0000259" key="1">
    <source>
        <dbReference type="PROSITE" id="PS50035"/>
    </source>
</evidence>
<organism evidence="2 3">
    <name type="scientific">Lysobacter niastensis</name>
    <dbReference type="NCBI Taxonomy" id="380629"/>
    <lineage>
        <taxon>Bacteria</taxon>
        <taxon>Pseudomonadati</taxon>
        <taxon>Pseudomonadota</taxon>
        <taxon>Gammaproteobacteria</taxon>
        <taxon>Lysobacterales</taxon>
        <taxon>Lysobacteraceae</taxon>
        <taxon>Lysobacter</taxon>
    </lineage>
</organism>
<proteinExistence type="predicted"/>
<dbReference type="Gene3D" id="3.30.870.10">
    <property type="entry name" value="Endonuclease Chain A"/>
    <property type="match status" value="2"/>
</dbReference>
<dbReference type="InterPro" id="IPR025202">
    <property type="entry name" value="PLD-like_dom"/>
</dbReference>
<reference evidence="2 3" key="1">
    <citation type="submission" date="2020-11" db="EMBL/GenBank/DDBJ databases">
        <title>Draft Genome Sequence and Secondary Metabolite Biosynthetic Potential of the Lysobacter niastensis Type strain DSM 18481.</title>
        <authorList>
            <person name="Turrini P."/>
            <person name="Artuso I."/>
            <person name="Tescari M."/>
            <person name="Lugli G.A."/>
            <person name="Frangipani E."/>
            <person name="Ventura M."/>
            <person name="Visca P."/>
        </authorList>
    </citation>
    <scope>NUCLEOTIDE SEQUENCE [LARGE SCALE GENOMIC DNA]</scope>
    <source>
        <strain evidence="2 3">DSM 18481</strain>
    </source>
</reference>
<evidence type="ECO:0000313" key="3">
    <source>
        <dbReference type="Proteomes" id="UP001429984"/>
    </source>
</evidence>
<feature type="domain" description="PLD phosphodiesterase" evidence="1">
    <location>
        <begin position="408"/>
        <end position="435"/>
    </location>
</feature>
<dbReference type="PANTHER" id="PTHR21248">
    <property type="entry name" value="CARDIOLIPIN SYNTHASE"/>
    <property type="match status" value="1"/>
</dbReference>